<feature type="region of interest" description="Disordered" evidence="3">
    <location>
        <begin position="422"/>
        <end position="473"/>
    </location>
</feature>
<dbReference type="GO" id="GO:0046872">
    <property type="term" value="F:metal ion binding"/>
    <property type="evidence" value="ECO:0007669"/>
    <property type="project" value="UniProtKB-KW"/>
</dbReference>
<evidence type="ECO:0000256" key="2">
    <source>
        <dbReference type="ARBA" id="ARBA00023008"/>
    </source>
</evidence>
<comment type="caution">
    <text evidence="6">The sequence shown here is derived from an EMBL/GenBank/DDBJ whole genome shotgun (WGS) entry which is preliminary data.</text>
</comment>
<dbReference type="PANTHER" id="PTHR11474">
    <property type="entry name" value="TYROSINASE FAMILY MEMBER"/>
    <property type="match status" value="1"/>
</dbReference>
<feature type="signal peptide" evidence="4">
    <location>
        <begin position="1"/>
        <end position="21"/>
    </location>
</feature>
<evidence type="ECO:0000256" key="1">
    <source>
        <dbReference type="ARBA" id="ARBA00022723"/>
    </source>
</evidence>
<dbReference type="EMBL" id="JANBPU010000085">
    <property type="protein sequence ID" value="KAJ1916945.1"/>
    <property type="molecule type" value="Genomic_DNA"/>
</dbReference>
<dbReference type="GO" id="GO:0016491">
    <property type="term" value="F:oxidoreductase activity"/>
    <property type="evidence" value="ECO:0007669"/>
    <property type="project" value="InterPro"/>
</dbReference>
<keyword evidence="4" id="KW-0732">Signal</keyword>
<dbReference type="PRINTS" id="PR00092">
    <property type="entry name" value="TYROSINASE"/>
</dbReference>
<gene>
    <name evidence="6" type="ORF">H4219_003469</name>
</gene>
<evidence type="ECO:0000256" key="3">
    <source>
        <dbReference type="SAM" id="MobiDB-lite"/>
    </source>
</evidence>
<evidence type="ECO:0000313" key="7">
    <source>
        <dbReference type="Proteomes" id="UP001150538"/>
    </source>
</evidence>
<keyword evidence="2" id="KW-0186">Copper</keyword>
<feature type="compositionally biased region" description="Low complexity" evidence="3">
    <location>
        <begin position="428"/>
        <end position="440"/>
    </location>
</feature>
<sequence length="473" mass="53654">MKFHLTNVFLLLSLIIAPVLGKCKHPDVRREFRNLSSKERHRYAKAVNEVYRRGWVDNLTQNHFTSGRHVHGVPAFFPWHRQFIRDYESLLQKIDPGLTLPYWDWTLDSCDPSYSKIFNDDYMGGNGDPNSNYCLQDGPYKGWQMGIVDPHCLQRQFNMTQYWGPEVLLEVQNNSTVYSELHNRIEDTVHAAVHTSIGGDMAQMISPNDPIFFLHHAMVDKLWYDWQLMGKGRSRFREYNGVDSTRNNVTVKPSDPLPEYQFLRIEDVLDPRGGHLCYDYEENAARRSAIKLLNLYENNTPPRSLDETAHIISNDLGYPDVDINVLSPEEREMKVGSGNPDWWNRMNNLDSDRVHRHYLEASDIVGRLSKLPNFLSPAVVQLAYAKSHGFERQSGSAGSGGVPPPFQRATPVVDSAFIPVTTPVPGQTSGSSATRARAAAGGSGVATPANGNRSDSWSDDFFNDDNDDFEDIF</sequence>
<accession>A0A9W7ZUT9</accession>
<dbReference type="PROSITE" id="PS00498">
    <property type="entry name" value="TYROSINASE_2"/>
    <property type="match status" value="1"/>
</dbReference>
<dbReference type="PANTHER" id="PTHR11474:SF126">
    <property type="entry name" value="TYROSINASE-LIKE PROTEIN TYR-1-RELATED"/>
    <property type="match status" value="1"/>
</dbReference>
<keyword evidence="7" id="KW-1185">Reference proteome</keyword>
<dbReference type="SUPFAM" id="SSF48056">
    <property type="entry name" value="Di-copper centre-containing domain"/>
    <property type="match status" value="1"/>
</dbReference>
<feature type="compositionally biased region" description="Acidic residues" evidence="3">
    <location>
        <begin position="457"/>
        <end position="473"/>
    </location>
</feature>
<organism evidence="6 7">
    <name type="scientific">Mycoemilia scoparia</name>
    <dbReference type="NCBI Taxonomy" id="417184"/>
    <lineage>
        <taxon>Eukaryota</taxon>
        <taxon>Fungi</taxon>
        <taxon>Fungi incertae sedis</taxon>
        <taxon>Zoopagomycota</taxon>
        <taxon>Kickxellomycotina</taxon>
        <taxon>Kickxellomycetes</taxon>
        <taxon>Kickxellales</taxon>
        <taxon>Kickxellaceae</taxon>
        <taxon>Mycoemilia</taxon>
    </lineage>
</organism>
<reference evidence="6" key="1">
    <citation type="submission" date="2022-07" db="EMBL/GenBank/DDBJ databases">
        <title>Phylogenomic reconstructions and comparative analyses of Kickxellomycotina fungi.</title>
        <authorList>
            <person name="Reynolds N.K."/>
            <person name="Stajich J.E."/>
            <person name="Barry K."/>
            <person name="Grigoriev I.V."/>
            <person name="Crous P."/>
            <person name="Smith M.E."/>
        </authorList>
    </citation>
    <scope>NUCLEOTIDE SEQUENCE</scope>
    <source>
        <strain evidence="6">NBRC 100468</strain>
    </source>
</reference>
<proteinExistence type="predicted"/>
<dbReference type="InterPro" id="IPR002227">
    <property type="entry name" value="Tyrosinase_Cu-bd"/>
</dbReference>
<dbReference type="Pfam" id="PF00264">
    <property type="entry name" value="Tyrosinase"/>
    <property type="match status" value="1"/>
</dbReference>
<dbReference type="Proteomes" id="UP001150538">
    <property type="component" value="Unassembled WGS sequence"/>
</dbReference>
<name>A0A9W7ZUT9_9FUNG</name>
<evidence type="ECO:0000256" key="4">
    <source>
        <dbReference type="SAM" id="SignalP"/>
    </source>
</evidence>
<dbReference type="Gene3D" id="1.10.1280.10">
    <property type="entry name" value="Di-copper center containing domain from catechol oxidase"/>
    <property type="match status" value="1"/>
</dbReference>
<evidence type="ECO:0000259" key="5">
    <source>
        <dbReference type="PROSITE" id="PS00498"/>
    </source>
</evidence>
<feature type="chain" id="PRO_5040938159" description="Tyrosinase copper-binding domain-containing protein" evidence="4">
    <location>
        <begin position="22"/>
        <end position="473"/>
    </location>
</feature>
<protein>
    <recommendedName>
        <fullName evidence="5">Tyrosinase copper-binding domain-containing protein</fullName>
    </recommendedName>
</protein>
<feature type="domain" description="Tyrosinase copper-binding" evidence="5">
    <location>
        <begin position="209"/>
        <end position="220"/>
    </location>
</feature>
<keyword evidence="1" id="KW-0479">Metal-binding</keyword>
<dbReference type="AlphaFoldDB" id="A0A9W7ZUT9"/>
<evidence type="ECO:0000313" key="6">
    <source>
        <dbReference type="EMBL" id="KAJ1916945.1"/>
    </source>
</evidence>
<dbReference type="InterPro" id="IPR050316">
    <property type="entry name" value="Tyrosinase/Hemocyanin"/>
</dbReference>
<dbReference type="InterPro" id="IPR008922">
    <property type="entry name" value="Di-copper_centre_dom_sf"/>
</dbReference>
<dbReference type="OrthoDB" id="6132182at2759"/>